<comment type="caution">
    <text evidence="11">Lacks conserved residue(s) required for the propagation of feature annotation.</text>
</comment>
<keyword evidence="8 11" id="KW-0414">Isoprene biosynthesis</keyword>
<gene>
    <name evidence="11 13" type="primary">fni</name>
    <name evidence="13" type="ORF">JCM31185_02940</name>
</gene>
<evidence type="ECO:0000256" key="11">
    <source>
        <dbReference type="HAMAP-Rule" id="MF_00354"/>
    </source>
</evidence>
<keyword evidence="9 11" id="KW-0413">Isomerase</keyword>
<dbReference type="SUPFAM" id="SSF51395">
    <property type="entry name" value="FMN-linked oxidoreductases"/>
    <property type="match status" value="1"/>
</dbReference>
<feature type="binding site" evidence="11">
    <location>
        <position position="219"/>
    </location>
    <ligand>
        <name>FMN</name>
        <dbReference type="ChEBI" id="CHEBI:58210"/>
    </ligand>
</feature>
<evidence type="ECO:0000313" key="13">
    <source>
        <dbReference type="EMBL" id="GKT05005.1"/>
    </source>
</evidence>
<dbReference type="Gene3D" id="3.20.20.70">
    <property type="entry name" value="Aldolase class I"/>
    <property type="match status" value="1"/>
</dbReference>
<dbReference type="CDD" id="cd02811">
    <property type="entry name" value="IDI-2_FMN"/>
    <property type="match status" value="1"/>
</dbReference>
<organism evidence="13 14">
    <name type="scientific">Furfurilactobacillus curtus</name>
    <dbReference type="NCBI Taxonomy" id="1746200"/>
    <lineage>
        <taxon>Bacteria</taxon>
        <taxon>Bacillati</taxon>
        <taxon>Bacillota</taxon>
        <taxon>Bacilli</taxon>
        <taxon>Lactobacillales</taxon>
        <taxon>Lactobacillaceae</taxon>
        <taxon>Furfurilactobacillus</taxon>
    </lineage>
</organism>
<feature type="binding site" evidence="11">
    <location>
        <begin position="69"/>
        <end position="71"/>
    </location>
    <ligand>
        <name>FMN</name>
        <dbReference type="ChEBI" id="CHEBI:58210"/>
    </ligand>
</feature>
<feature type="binding site" evidence="11">
    <location>
        <begin position="263"/>
        <end position="265"/>
    </location>
    <ligand>
        <name>FMN</name>
        <dbReference type="ChEBI" id="CHEBI:58210"/>
    </ligand>
</feature>
<feature type="domain" description="FMN-dependent dehydrogenase" evidence="12">
    <location>
        <begin position="153"/>
        <end position="327"/>
    </location>
</feature>
<dbReference type="EMBL" id="BQXO01000001">
    <property type="protein sequence ID" value="GKT05005.1"/>
    <property type="molecule type" value="Genomic_DNA"/>
</dbReference>
<evidence type="ECO:0000256" key="4">
    <source>
        <dbReference type="ARBA" id="ARBA00022643"/>
    </source>
</evidence>
<protein>
    <recommendedName>
        <fullName evidence="11">Isopentenyl-diphosphate delta-isomerase</fullName>
        <shortName evidence="11">IPP isomerase</shortName>
        <ecNumber evidence="11">5.3.3.2</ecNumber>
    </recommendedName>
    <alternativeName>
        <fullName evidence="11">Isopentenyl diphosphate:dimethylallyl diphosphate isomerase</fullName>
    </alternativeName>
    <alternativeName>
        <fullName evidence="11">Isopentenyl pyrophosphate isomerase</fullName>
    </alternativeName>
    <alternativeName>
        <fullName evidence="11">Type 2 isopentenyl diphosphate isomerase</fullName>
        <shortName evidence="11">IDI-2</shortName>
    </alternativeName>
</protein>
<comment type="catalytic activity">
    <reaction evidence="11">
        <text>isopentenyl diphosphate = dimethylallyl diphosphate</text>
        <dbReference type="Rhea" id="RHEA:23284"/>
        <dbReference type="ChEBI" id="CHEBI:57623"/>
        <dbReference type="ChEBI" id="CHEBI:128769"/>
        <dbReference type="EC" id="5.3.3.2"/>
    </reaction>
</comment>
<comment type="caution">
    <text evidence="13">The sequence shown here is derived from an EMBL/GenBank/DDBJ whole genome shotgun (WGS) entry which is preliminary data.</text>
</comment>
<evidence type="ECO:0000256" key="10">
    <source>
        <dbReference type="ARBA" id="ARBA00025810"/>
    </source>
</evidence>
<feature type="binding site" evidence="11">
    <location>
        <position position="158"/>
    </location>
    <ligand>
        <name>substrate</name>
    </ligand>
</feature>
<keyword evidence="14" id="KW-1185">Reference proteome</keyword>
<proteinExistence type="inferred from homology"/>
<evidence type="ECO:0000256" key="6">
    <source>
        <dbReference type="ARBA" id="ARBA00022842"/>
    </source>
</evidence>
<sequence>MAKTTPSAHAHRKDEHLAIAEKRFKTAASAGFDQVRLIHRGLPELDQNDIRMKSQFGDLSLDWPFYIEAMTGGSPRTGIINEQLARVAAASGIAMAVGSQSIAISEPEQLKTFKTVRENNPNGVIFANVGAGVSVAVAQQAVEMIQANALEVHINSVQELIMPEGDRNFHWLARLTNLINAVDVPVIVKEVGFGMSRETAVQLEQSGIKYVNISGRGGTNFAQIENERLVDHHLDYLSDWGQTTVESLLELQKTPLHVAASGGVRTPLDVIKSLVLGADAVGVAGYFLHELMTNGETALLALIQQWQQDLRKLYLLAGCQTTAELRQAPYILSSNLLSYRQQRQF</sequence>
<keyword evidence="5 11" id="KW-0479">Metal-binding</keyword>
<evidence type="ECO:0000256" key="8">
    <source>
        <dbReference type="ARBA" id="ARBA00023229"/>
    </source>
</evidence>
<reference evidence="13 14" key="1">
    <citation type="submission" date="2022-03" db="EMBL/GenBank/DDBJ databases">
        <title>Draft genome sequence of Furfurilactobacillus curtus JCM 31185.</title>
        <authorList>
            <person name="Suzuki S."/>
            <person name="Endo A."/>
            <person name="Kajikawa A."/>
        </authorList>
    </citation>
    <scope>NUCLEOTIDE SEQUENCE [LARGE SCALE GENOMIC DNA]</scope>
    <source>
        <strain evidence="13 14">JCM 31185</strain>
    </source>
</reference>
<feature type="binding site" evidence="11">
    <location>
        <position position="128"/>
    </location>
    <ligand>
        <name>FMN</name>
        <dbReference type="ChEBI" id="CHEBI:58210"/>
    </ligand>
</feature>
<comment type="similarity">
    <text evidence="11">Belongs to the IPP isomerase type 2 family.</text>
</comment>
<dbReference type="InterPro" id="IPR013785">
    <property type="entry name" value="Aldolase_TIM"/>
</dbReference>
<dbReference type="RefSeq" id="WP_407882270.1">
    <property type="nucleotide sequence ID" value="NZ_BQXO01000001.1"/>
</dbReference>
<evidence type="ECO:0000256" key="9">
    <source>
        <dbReference type="ARBA" id="ARBA00023235"/>
    </source>
</evidence>
<comment type="cofactor">
    <cofactor evidence="11">
        <name>Mg(2+)</name>
        <dbReference type="ChEBI" id="CHEBI:18420"/>
    </cofactor>
</comment>
<feature type="binding site" evidence="11">
    <location>
        <position position="159"/>
    </location>
    <ligand>
        <name>Mg(2+)</name>
        <dbReference type="ChEBI" id="CHEBI:18420"/>
    </ligand>
</feature>
<comment type="function">
    <text evidence="11">Involved in the biosynthesis of isoprenoids. Catalyzes the 1,3-allylic rearrangement of the homoallylic substrate isopentenyl (IPP) to its allylic isomer, dimethylallyl diphosphate (DMAPP).</text>
</comment>
<dbReference type="Proteomes" id="UP001628078">
    <property type="component" value="Unassembled WGS sequence"/>
</dbReference>
<keyword evidence="7 11" id="KW-0521">NADP</keyword>
<keyword evidence="2 11" id="KW-0963">Cytoplasm</keyword>
<accession>A0ABQ5JLI2</accession>
<dbReference type="EC" id="5.3.3.2" evidence="11"/>
<dbReference type="NCBIfam" id="TIGR02151">
    <property type="entry name" value="IPP_isom_2"/>
    <property type="match status" value="1"/>
</dbReference>
<feature type="binding site" evidence="11">
    <location>
        <position position="99"/>
    </location>
    <ligand>
        <name>FMN</name>
        <dbReference type="ChEBI" id="CHEBI:58210"/>
    </ligand>
</feature>
<feature type="binding site" evidence="11">
    <location>
        <position position="189"/>
    </location>
    <ligand>
        <name>FMN</name>
        <dbReference type="ChEBI" id="CHEBI:58210"/>
    </ligand>
</feature>
<comment type="cofactor">
    <cofactor evidence="1 11">
        <name>FMN</name>
        <dbReference type="ChEBI" id="CHEBI:58210"/>
    </cofactor>
</comment>
<dbReference type="PANTHER" id="PTHR43665">
    <property type="entry name" value="ISOPENTENYL-DIPHOSPHATE DELTA-ISOMERASE"/>
    <property type="match status" value="1"/>
</dbReference>
<comment type="subunit">
    <text evidence="10 11">Homooctamer. Dimer of tetramers.</text>
</comment>
<evidence type="ECO:0000313" key="14">
    <source>
        <dbReference type="Proteomes" id="UP001628078"/>
    </source>
</evidence>
<dbReference type="PIRSF" id="PIRSF003314">
    <property type="entry name" value="IPP_isomerase"/>
    <property type="match status" value="1"/>
</dbReference>
<evidence type="ECO:0000256" key="2">
    <source>
        <dbReference type="ARBA" id="ARBA00022490"/>
    </source>
</evidence>
<feature type="binding site" evidence="11">
    <location>
        <position position="214"/>
    </location>
    <ligand>
        <name>FMN</name>
        <dbReference type="ChEBI" id="CHEBI:58210"/>
    </ligand>
</feature>
<feature type="binding site" evidence="11">
    <location>
        <begin position="284"/>
        <end position="285"/>
    </location>
    <ligand>
        <name>FMN</name>
        <dbReference type="ChEBI" id="CHEBI:58210"/>
    </ligand>
</feature>
<dbReference type="InterPro" id="IPR000262">
    <property type="entry name" value="FMN-dep_DH"/>
</dbReference>
<evidence type="ECO:0000256" key="1">
    <source>
        <dbReference type="ARBA" id="ARBA00001917"/>
    </source>
</evidence>
<dbReference type="HAMAP" id="MF_00354">
    <property type="entry name" value="Idi_2"/>
    <property type="match status" value="1"/>
</dbReference>
<evidence type="ECO:0000256" key="3">
    <source>
        <dbReference type="ARBA" id="ARBA00022630"/>
    </source>
</evidence>
<dbReference type="PANTHER" id="PTHR43665:SF1">
    <property type="entry name" value="ISOPENTENYL-DIPHOSPHATE DELTA-ISOMERASE"/>
    <property type="match status" value="1"/>
</dbReference>
<evidence type="ECO:0000259" key="12">
    <source>
        <dbReference type="Pfam" id="PF01070"/>
    </source>
</evidence>
<name>A0ABQ5JLI2_9LACO</name>
<comment type="cofactor">
    <cofactor evidence="11">
        <name>NADPH</name>
        <dbReference type="ChEBI" id="CHEBI:57783"/>
    </cofactor>
</comment>
<keyword evidence="4 11" id="KW-0288">FMN</keyword>
<keyword evidence="6 11" id="KW-0460">Magnesium</keyword>
<keyword evidence="3 11" id="KW-0285">Flavoprotein</keyword>
<dbReference type="Pfam" id="PF01070">
    <property type="entry name" value="FMN_dh"/>
    <property type="match status" value="1"/>
</dbReference>
<feature type="binding site" evidence="11">
    <location>
        <begin position="12"/>
        <end position="13"/>
    </location>
    <ligand>
        <name>substrate</name>
    </ligand>
</feature>
<dbReference type="InterPro" id="IPR011179">
    <property type="entry name" value="IPdP_isomerase"/>
</dbReference>
<evidence type="ECO:0000256" key="5">
    <source>
        <dbReference type="ARBA" id="ARBA00022723"/>
    </source>
</evidence>
<evidence type="ECO:0000256" key="7">
    <source>
        <dbReference type="ARBA" id="ARBA00022857"/>
    </source>
</evidence>
<comment type="subcellular location">
    <subcellularLocation>
        <location evidence="11">Cytoplasm</location>
    </subcellularLocation>
</comment>